<dbReference type="Pfam" id="PF03810">
    <property type="entry name" value="IBN_N"/>
    <property type="match status" value="1"/>
</dbReference>
<dbReference type="InterPro" id="IPR005043">
    <property type="entry name" value="XPO2_C"/>
</dbReference>
<dbReference type="GO" id="GO:0005049">
    <property type="term" value="F:nuclear export signal receptor activity"/>
    <property type="evidence" value="ECO:0007669"/>
    <property type="project" value="TreeGrafter"/>
</dbReference>
<keyword evidence="4" id="KW-0813">Transport</keyword>
<dbReference type="GO" id="GO:0005635">
    <property type="term" value="C:nuclear envelope"/>
    <property type="evidence" value="ECO:0007669"/>
    <property type="project" value="TreeGrafter"/>
</dbReference>
<dbReference type="Pfam" id="PF08506">
    <property type="entry name" value="Cse1"/>
    <property type="match status" value="1"/>
</dbReference>
<keyword evidence="6" id="KW-0653">Protein transport</keyword>
<reference evidence="9 10" key="1">
    <citation type="submission" date="2019-10" db="EMBL/GenBank/DDBJ databases">
        <authorList>
            <person name="Palmer J.M."/>
        </authorList>
    </citation>
    <scope>NUCLEOTIDE SEQUENCE [LARGE SCALE GENOMIC DNA]</scope>
    <source>
        <strain evidence="9 10">TWF696</strain>
    </source>
</reference>
<accession>A0AAV9UVZ1</accession>
<dbReference type="EMBL" id="JAVHNQ010000004">
    <property type="protein sequence ID" value="KAK6349794.1"/>
    <property type="molecule type" value="Genomic_DNA"/>
</dbReference>
<dbReference type="InterPro" id="IPR011989">
    <property type="entry name" value="ARM-like"/>
</dbReference>
<dbReference type="GO" id="GO:0005829">
    <property type="term" value="C:cytosol"/>
    <property type="evidence" value="ECO:0007669"/>
    <property type="project" value="TreeGrafter"/>
</dbReference>
<evidence type="ECO:0000256" key="6">
    <source>
        <dbReference type="ARBA" id="ARBA00022927"/>
    </source>
</evidence>
<dbReference type="GO" id="GO:0006611">
    <property type="term" value="P:protein export from nucleus"/>
    <property type="evidence" value="ECO:0007669"/>
    <property type="project" value="TreeGrafter"/>
</dbReference>
<dbReference type="AlphaFoldDB" id="A0AAV9UVZ1"/>
<organism evidence="9 10">
    <name type="scientific">Orbilia brochopaga</name>
    <dbReference type="NCBI Taxonomy" id="3140254"/>
    <lineage>
        <taxon>Eukaryota</taxon>
        <taxon>Fungi</taxon>
        <taxon>Dikarya</taxon>
        <taxon>Ascomycota</taxon>
        <taxon>Pezizomycotina</taxon>
        <taxon>Orbiliomycetes</taxon>
        <taxon>Orbiliales</taxon>
        <taxon>Orbiliaceae</taxon>
        <taxon>Orbilia</taxon>
    </lineage>
</organism>
<evidence type="ECO:0000256" key="3">
    <source>
        <dbReference type="ARBA" id="ARBA00008669"/>
    </source>
</evidence>
<evidence type="ECO:0000256" key="7">
    <source>
        <dbReference type="ARBA" id="ARBA00023242"/>
    </source>
</evidence>
<comment type="subcellular location">
    <subcellularLocation>
        <location evidence="2">Cytoplasm</location>
    </subcellularLocation>
    <subcellularLocation>
        <location evidence="1">Nucleus</location>
    </subcellularLocation>
</comment>
<dbReference type="Proteomes" id="UP001375240">
    <property type="component" value="Unassembled WGS sequence"/>
</dbReference>
<keyword evidence="5" id="KW-0963">Cytoplasm</keyword>
<dbReference type="FunFam" id="1.25.10.10:FF:000057">
    <property type="entry name" value="Exportin-2 isoform 1"/>
    <property type="match status" value="1"/>
</dbReference>
<dbReference type="GO" id="GO:0006606">
    <property type="term" value="P:protein import into nucleus"/>
    <property type="evidence" value="ECO:0007669"/>
    <property type="project" value="TreeGrafter"/>
</dbReference>
<dbReference type="GO" id="GO:0031267">
    <property type="term" value="F:small GTPase binding"/>
    <property type="evidence" value="ECO:0007669"/>
    <property type="project" value="InterPro"/>
</dbReference>
<evidence type="ECO:0000256" key="4">
    <source>
        <dbReference type="ARBA" id="ARBA00022448"/>
    </source>
</evidence>
<protein>
    <submittedName>
        <fullName evidence="9">Importin-alpha export receptor</fullName>
    </submittedName>
</protein>
<keyword evidence="7" id="KW-0539">Nucleus</keyword>
<dbReference type="PANTHER" id="PTHR10997">
    <property type="entry name" value="IMPORTIN-7, 8, 11"/>
    <property type="match status" value="1"/>
</dbReference>
<sequence length="956" mass="107702">MDDNTRQLAELLAKSLDHAQSREAEKQLKAVETTPGFPLMLLLLIKTPELAINVRLAGALFFKNLIRRSWADEEGNHKFAPSDVEAIKRELLGVMIAVPPNLQVQIGEAISVIADSDFYKRWDTLVRELASKLDAENPAVTTGVLTVAHSIFKRWRPLFRSDELFLEILHVLDQFGQPYLELLQATDALITASANDKAKLTELYKVLNLLIKIFFDLSCQELPPVFEDNLQNIMQLFHKYLTTTSPLLATDDEDEAGVEEYVKAGICEILVLYMQKYEDAFGSLTPNFAGATWNLLTTIGMQPKYDILVSKALKFLTSVARNERHQNVFSSHLEDVIEKIVIPNMTLRTSDEELFEDDPIEFIRRDLEGSDSDTRRRAANDFLRQLMEQFEGKVTEVTTRHIENFLQNYNSNPKQNWKSKDTALYLFTSIAVKGTITQYGVSSTNMLVDIVDFFQRNVAPDLVKGIGEVHAILKVDAIRYIYTFRSQFTKDQLIQAIPLLINHLASPDYVTYTYSAITIERILYLQVDKKPVFSKEEISPASGDLLAQLFKLINKGQTPEKIAENEFLMRCVMRILIICREDIAANAEFALQNLIDITNKISQNPSNPRFNHYHFEAVGALIRFVGPINPDKLEERLNQPFMSVLQNEVAEFTPYVFQLLGLLLECNPKAPLPDLYKVLIQPILTAALWETRGNIPALVRLLNAICARGADHILQNNQIIPILGIFQKLMSAKSTDISGFELLEGIVTNFPTKALEPYIGEVFKVIMTRLSGSRTEGLVLRFDKFFFFLASRVDQGAGPDWAIRAIDSVQAKIFGEMYKAFIVGHTRKMTKFLDRKISVVGLTRLVTMSSELAAPGSQYANMWPASVTTLLRLLEVPPVPAGGEGYDQTTEADLDDVSFSVSFATLNTARKSAADPFPEVVDARKWVSGEIKKSEVFKARIGELGDEERAVLEGYA</sequence>
<evidence type="ECO:0000313" key="9">
    <source>
        <dbReference type="EMBL" id="KAK6349794.1"/>
    </source>
</evidence>
<gene>
    <name evidence="9" type="primary">CSE1</name>
    <name evidence="9" type="ORF">TWF696_006068</name>
</gene>
<evidence type="ECO:0000313" key="10">
    <source>
        <dbReference type="Proteomes" id="UP001375240"/>
    </source>
</evidence>
<evidence type="ECO:0000256" key="1">
    <source>
        <dbReference type="ARBA" id="ARBA00004123"/>
    </source>
</evidence>
<dbReference type="InterPro" id="IPR001494">
    <property type="entry name" value="Importin-beta_N"/>
</dbReference>
<evidence type="ECO:0000256" key="5">
    <source>
        <dbReference type="ARBA" id="ARBA00022490"/>
    </source>
</evidence>
<dbReference type="PROSITE" id="PS50166">
    <property type="entry name" value="IMPORTIN_B_NT"/>
    <property type="match status" value="1"/>
</dbReference>
<keyword evidence="9" id="KW-0675">Receptor</keyword>
<comment type="caution">
    <text evidence="9">The sequence shown here is derived from an EMBL/GenBank/DDBJ whole genome shotgun (WGS) entry which is preliminary data.</text>
</comment>
<name>A0AAV9UVZ1_9PEZI</name>
<dbReference type="PANTHER" id="PTHR10997:SF8">
    <property type="entry name" value="EXPORTIN-2"/>
    <property type="match status" value="1"/>
</dbReference>
<dbReference type="SMART" id="SM00913">
    <property type="entry name" value="IBN_N"/>
    <property type="match status" value="1"/>
</dbReference>
<evidence type="ECO:0000256" key="2">
    <source>
        <dbReference type="ARBA" id="ARBA00004496"/>
    </source>
</evidence>
<evidence type="ECO:0000259" key="8">
    <source>
        <dbReference type="PROSITE" id="PS50166"/>
    </source>
</evidence>
<proteinExistence type="inferred from homology"/>
<keyword evidence="10" id="KW-1185">Reference proteome</keyword>
<dbReference type="Pfam" id="PF03378">
    <property type="entry name" value="CAS_CSE1"/>
    <property type="match status" value="1"/>
</dbReference>
<dbReference type="InterPro" id="IPR016024">
    <property type="entry name" value="ARM-type_fold"/>
</dbReference>
<dbReference type="Gene3D" id="1.25.10.10">
    <property type="entry name" value="Leucine-rich Repeat Variant"/>
    <property type="match status" value="1"/>
</dbReference>
<comment type="similarity">
    <text evidence="3">Belongs to the XPO2/CSE1 family.</text>
</comment>
<feature type="domain" description="Importin N-terminal" evidence="8">
    <location>
        <begin position="24"/>
        <end position="97"/>
    </location>
</feature>
<dbReference type="SUPFAM" id="SSF48371">
    <property type="entry name" value="ARM repeat"/>
    <property type="match status" value="1"/>
</dbReference>
<dbReference type="InterPro" id="IPR013713">
    <property type="entry name" value="XPO2_central"/>
</dbReference>